<dbReference type="AlphaFoldDB" id="A0A0P1GQ51"/>
<proteinExistence type="predicted"/>
<feature type="region of interest" description="Disordered" evidence="1">
    <location>
        <begin position="1"/>
        <end position="36"/>
    </location>
</feature>
<gene>
    <name evidence="2" type="ORF">TM5383_01917</name>
</gene>
<evidence type="ECO:0000256" key="1">
    <source>
        <dbReference type="SAM" id="MobiDB-lite"/>
    </source>
</evidence>
<accession>A0A0P1GQ51</accession>
<feature type="compositionally biased region" description="Polar residues" evidence="1">
    <location>
        <begin position="1"/>
        <end position="14"/>
    </location>
</feature>
<evidence type="ECO:0000313" key="2">
    <source>
        <dbReference type="EMBL" id="CUH84705.1"/>
    </source>
</evidence>
<dbReference type="EMBL" id="CYSF01000007">
    <property type="protein sequence ID" value="CUH84705.1"/>
    <property type="molecule type" value="Genomic_DNA"/>
</dbReference>
<dbReference type="Proteomes" id="UP000051681">
    <property type="component" value="Unassembled WGS sequence"/>
</dbReference>
<keyword evidence="3" id="KW-1185">Reference proteome</keyword>
<reference evidence="2 3" key="1">
    <citation type="submission" date="2015-09" db="EMBL/GenBank/DDBJ databases">
        <authorList>
            <consortium name="Swine Surveillance"/>
        </authorList>
    </citation>
    <scope>NUCLEOTIDE SEQUENCE [LARGE SCALE GENOMIC DNA]</scope>
    <source>
        <strain evidence="2 3">CECT 8383</strain>
    </source>
</reference>
<evidence type="ECO:0000313" key="3">
    <source>
        <dbReference type="Proteomes" id="UP000051681"/>
    </source>
</evidence>
<protein>
    <submittedName>
        <fullName evidence="2">Uncharacterized protein</fullName>
    </submittedName>
</protein>
<sequence length="36" mass="4060">MSQTTQHNRNQPAKSSAEAPRKPAPQTHRFTDWAAI</sequence>
<organism evidence="2 3">
    <name type="scientific">Thalassovita mediterranea</name>
    <dbReference type="NCBI Taxonomy" id="340021"/>
    <lineage>
        <taxon>Bacteria</taxon>
        <taxon>Pseudomonadati</taxon>
        <taxon>Pseudomonadota</taxon>
        <taxon>Alphaproteobacteria</taxon>
        <taxon>Rhodobacterales</taxon>
        <taxon>Roseobacteraceae</taxon>
        <taxon>Thalassovita</taxon>
    </lineage>
</organism>
<name>A0A0P1GQ51_9RHOB</name>